<feature type="region of interest" description="Disordered" evidence="1">
    <location>
        <begin position="234"/>
        <end position="260"/>
    </location>
</feature>
<name>A0A6H5HCU3_9HEMI</name>
<dbReference type="Proteomes" id="UP000479000">
    <property type="component" value="Unassembled WGS sequence"/>
</dbReference>
<feature type="compositionally biased region" description="Polar residues" evidence="1">
    <location>
        <begin position="96"/>
        <end position="106"/>
    </location>
</feature>
<feature type="region of interest" description="Disordered" evidence="1">
    <location>
        <begin position="571"/>
        <end position="590"/>
    </location>
</feature>
<reference evidence="2 3" key="1">
    <citation type="submission" date="2020-02" db="EMBL/GenBank/DDBJ databases">
        <authorList>
            <person name="Ferguson B K."/>
        </authorList>
    </citation>
    <scope>NUCLEOTIDE SEQUENCE [LARGE SCALE GENOMIC DNA]</scope>
</reference>
<feature type="compositionally biased region" description="Polar residues" evidence="1">
    <location>
        <begin position="479"/>
        <end position="498"/>
    </location>
</feature>
<dbReference type="OrthoDB" id="8197936at2759"/>
<feature type="region of interest" description="Disordered" evidence="1">
    <location>
        <begin position="470"/>
        <end position="546"/>
    </location>
</feature>
<feature type="compositionally biased region" description="Polar residues" evidence="1">
    <location>
        <begin position="234"/>
        <end position="245"/>
    </location>
</feature>
<feature type="compositionally biased region" description="Low complexity" evidence="1">
    <location>
        <begin position="328"/>
        <end position="360"/>
    </location>
</feature>
<evidence type="ECO:0000313" key="2">
    <source>
        <dbReference type="EMBL" id="CAB0013785.1"/>
    </source>
</evidence>
<feature type="compositionally biased region" description="Basic residues" evidence="1">
    <location>
        <begin position="304"/>
        <end position="315"/>
    </location>
</feature>
<accession>A0A6H5HCU3</accession>
<dbReference type="AlphaFoldDB" id="A0A6H5HCU3"/>
<evidence type="ECO:0000313" key="3">
    <source>
        <dbReference type="Proteomes" id="UP000479000"/>
    </source>
</evidence>
<proteinExistence type="predicted"/>
<feature type="region of interest" description="Disordered" evidence="1">
    <location>
        <begin position="629"/>
        <end position="660"/>
    </location>
</feature>
<feature type="compositionally biased region" description="Polar residues" evidence="1">
    <location>
        <begin position="367"/>
        <end position="377"/>
    </location>
</feature>
<dbReference type="EMBL" id="CADCXU010027018">
    <property type="protein sequence ID" value="CAB0013785.1"/>
    <property type="molecule type" value="Genomic_DNA"/>
</dbReference>
<feature type="region of interest" description="Disordered" evidence="1">
    <location>
        <begin position="298"/>
        <end position="390"/>
    </location>
</feature>
<keyword evidence="3" id="KW-1185">Reference proteome</keyword>
<evidence type="ECO:0000256" key="1">
    <source>
        <dbReference type="SAM" id="MobiDB-lite"/>
    </source>
</evidence>
<gene>
    <name evidence="2" type="ORF">NTEN_LOCUS18345</name>
</gene>
<feature type="region of interest" description="Disordered" evidence="1">
    <location>
        <begin position="87"/>
        <end position="106"/>
    </location>
</feature>
<organism evidence="2 3">
    <name type="scientific">Nesidiocoris tenuis</name>
    <dbReference type="NCBI Taxonomy" id="355587"/>
    <lineage>
        <taxon>Eukaryota</taxon>
        <taxon>Metazoa</taxon>
        <taxon>Ecdysozoa</taxon>
        <taxon>Arthropoda</taxon>
        <taxon>Hexapoda</taxon>
        <taxon>Insecta</taxon>
        <taxon>Pterygota</taxon>
        <taxon>Neoptera</taxon>
        <taxon>Paraneoptera</taxon>
        <taxon>Hemiptera</taxon>
        <taxon>Heteroptera</taxon>
        <taxon>Panheteroptera</taxon>
        <taxon>Cimicomorpha</taxon>
        <taxon>Miridae</taxon>
        <taxon>Dicyphina</taxon>
        <taxon>Nesidiocoris</taxon>
    </lineage>
</organism>
<sequence length="793" mass="86997">MFGGFPECCHPRSANWTSGRYLSNLEGVTQKNIIGYPRKISTQKNDRMQWWKRKRVVRVFPSATHALVLKHYSLCVSPGGRGTGCEKIENDEPKRNYQQTQQETVPSKFNEDEYTKITTPRQDMLFKKGHFGRKKTTVPLQDTTESQSAAGDGYEMFDPYTGAVATVIVAPGPMPPYGPPAHNGHQILAAVPCGPIPLQPLEWFNPALQQLQPYHTPNMNHLHEKRSSCDSLVNCSGPNSESTGAFDTPPELMKGDDDATSPLPYHPQYIYPGAYMFGAPMYNMNGLNVQGVMQPCIQPQVDPKRRKKRRKRRRGGAVTDEGSESSCEENMSCEAGNESQSGSSSDTALGSSSSKTNSDSGIHVDQMPNSGSDSPQNYEPPYSYPTSTVVSPVDDCNYEVAEVLPSDERVVESSEAVRCTAVESRQEPLCLVEAISSVRIEELTLEADIPEESISEPDSYEKTLDEVAEETIIGEEQGDNSTDNAQILLNDSNTSIPKSTEDDSIEESHPSDSIEESLPSDSAKEMAEPLISTLTDVEPEERKSADISLVEVETEPITVVELDAYAAAEKSEDDAISVHQNDVEDEEVPSVCEVLASEAPAELEEVEVEEKVEEKTEIEEKASELTIVDSRASLEDDASIVPLTDPGDPEPPDEPPVSHRISMADKPITEAVTRWLENQGASALAGLLEDEGIEEGVDPLYNATGQKNGEGNPFLASSLSGARTRVAETVSSSDWEFDRESRRRKAMCDAKSSVDKYYRLAADQSTENKTSNKTVLRMGQEVPFPCGVCCILQ</sequence>
<protein>
    <submittedName>
        <fullName evidence="2">Uncharacterized protein</fullName>
    </submittedName>
</protein>